<evidence type="ECO:0000259" key="3">
    <source>
        <dbReference type="Pfam" id="PF13490"/>
    </source>
</evidence>
<evidence type="ECO:0000313" key="4">
    <source>
        <dbReference type="EMBL" id="ULP41942.1"/>
    </source>
</evidence>
<protein>
    <submittedName>
        <fullName evidence="4">Zf-HC2 domain-containing protein</fullName>
    </submittedName>
</protein>
<sequence>MTRPPMDCVELVELVTAYLDGALDDPTRARFEDHLETCDGCETYLRQFRVTVATLGKIPDEELDPAFRDRLLTAFRNWQ</sequence>
<evidence type="ECO:0000256" key="1">
    <source>
        <dbReference type="ARBA" id="ARBA00023015"/>
    </source>
</evidence>
<keyword evidence="2" id="KW-0804">Transcription</keyword>
<evidence type="ECO:0000313" key="5">
    <source>
        <dbReference type="Proteomes" id="UP001055171"/>
    </source>
</evidence>
<organism evidence="4 5">
    <name type="scientific">Mycobacterium lentiflavum</name>
    <dbReference type="NCBI Taxonomy" id="141349"/>
    <lineage>
        <taxon>Bacteria</taxon>
        <taxon>Bacillati</taxon>
        <taxon>Actinomycetota</taxon>
        <taxon>Actinomycetes</taxon>
        <taxon>Mycobacteriales</taxon>
        <taxon>Mycobacteriaceae</taxon>
        <taxon>Mycobacterium</taxon>
        <taxon>Mycobacterium simiae complex</taxon>
    </lineage>
</organism>
<dbReference type="Gene3D" id="1.10.10.1320">
    <property type="entry name" value="Anti-sigma factor, zinc-finger domain"/>
    <property type="match status" value="1"/>
</dbReference>
<dbReference type="Proteomes" id="UP001055171">
    <property type="component" value="Chromosome"/>
</dbReference>
<feature type="domain" description="Putative zinc-finger" evidence="3">
    <location>
        <begin position="8"/>
        <end position="41"/>
    </location>
</feature>
<proteinExistence type="predicted"/>
<dbReference type="Pfam" id="PF13490">
    <property type="entry name" value="zf-HC2"/>
    <property type="match status" value="1"/>
</dbReference>
<reference evidence="4" key="1">
    <citation type="submission" date="2022-08" db="EMBL/GenBank/DDBJ databases">
        <title>Complete genome sequence of 14 non-tuberculosis mycobacteria type-strains.</title>
        <authorList>
            <person name="Igarashi Y."/>
            <person name="Osugi A."/>
            <person name="Mitarai S."/>
        </authorList>
    </citation>
    <scope>NUCLEOTIDE SEQUENCE</scope>
    <source>
        <strain evidence="4">ATCC 51985</strain>
    </source>
</reference>
<name>A0ABY3UQT4_MYCLN</name>
<keyword evidence="1" id="KW-0805">Transcription regulation</keyword>
<dbReference type="InterPro" id="IPR041916">
    <property type="entry name" value="Anti_sigma_zinc_sf"/>
</dbReference>
<accession>A0ABY3UQT4</accession>
<dbReference type="InterPro" id="IPR027383">
    <property type="entry name" value="Znf_put"/>
</dbReference>
<keyword evidence="5" id="KW-1185">Reference proteome</keyword>
<evidence type="ECO:0000256" key="2">
    <source>
        <dbReference type="ARBA" id="ARBA00023163"/>
    </source>
</evidence>
<dbReference type="EMBL" id="CP092423">
    <property type="protein sequence ID" value="ULP41942.1"/>
    <property type="molecule type" value="Genomic_DNA"/>
</dbReference>
<gene>
    <name evidence="4" type="ORF">MJO58_24525</name>
</gene>
<dbReference type="RefSeq" id="WP_239721285.1">
    <property type="nucleotide sequence ID" value="NZ_CP092423.2"/>
</dbReference>